<evidence type="ECO:0000313" key="3">
    <source>
        <dbReference type="EMBL" id="KAJ8269755.1"/>
    </source>
</evidence>
<dbReference type="CDD" id="cd06673">
    <property type="entry name" value="PDZ10_MUPP1-PDZ8_PATJ-like"/>
    <property type="match status" value="1"/>
</dbReference>
<dbReference type="FunFam" id="2.30.42.10:FF:000038">
    <property type="entry name" value="Multiple PDZ domain protein isoform X1"/>
    <property type="match status" value="1"/>
</dbReference>
<proteinExistence type="predicted"/>
<evidence type="ECO:0000313" key="4">
    <source>
        <dbReference type="Proteomes" id="UP001152803"/>
    </source>
</evidence>
<keyword evidence="4" id="KW-1185">Reference proteome</keyword>
<dbReference type="CDD" id="cd06675">
    <property type="entry name" value="PDZ12_MUPP1-like"/>
    <property type="match status" value="1"/>
</dbReference>
<feature type="compositionally biased region" description="Polar residues" evidence="1">
    <location>
        <begin position="123"/>
        <end position="136"/>
    </location>
</feature>
<dbReference type="PANTHER" id="PTHR19964">
    <property type="entry name" value="MULTIPLE PDZ DOMAIN PROTEIN"/>
    <property type="match status" value="1"/>
</dbReference>
<dbReference type="OrthoDB" id="6022711at2759"/>
<dbReference type="Pfam" id="PF00595">
    <property type="entry name" value="PDZ"/>
    <property type="match status" value="5"/>
</dbReference>
<reference evidence="3" key="1">
    <citation type="journal article" date="2023" name="Science">
        <title>Genome structures resolve the early diversification of teleost fishes.</title>
        <authorList>
            <person name="Parey E."/>
            <person name="Louis A."/>
            <person name="Montfort J."/>
            <person name="Bouchez O."/>
            <person name="Roques C."/>
            <person name="Iampietro C."/>
            <person name="Lluch J."/>
            <person name="Castinel A."/>
            <person name="Donnadieu C."/>
            <person name="Desvignes T."/>
            <person name="Floi Bucao C."/>
            <person name="Jouanno E."/>
            <person name="Wen M."/>
            <person name="Mejri S."/>
            <person name="Dirks R."/>
            <person name="Jansen H."/>
            <person name="Henkel C."/>
            <person name="Chen W.J."/>
            <person name="Zahm M."/>
            <person name="Cabau C."/>
            <person name="Klopp C."/>
            <person name="Thompson A.W."/>
            <person name="Robinson-Rechavi M."/>
            <person name="Braasch I."/>
            <person name="Lecointre G."/>
            <person name="Bobe J."/>
            <person name="Postlethwait J.H."/>
            <person name="Berthelot C."/>
            <person name="Roest Crollius H."/>
            <person name="Guiguen Y."/>
        </authorList>
    </citation>
    <scope>NUCLEOTIDE SEQUENCE</scope>
    <source>
        <strain evidence="3">Concon-B</strain>
    </source>
</reference>
<dbReference type="CDD" id="cd06676">
    <property type="entry name" value="PDZ13_MUPP1-like"/>
    <property type="match status" value="1"/>
</dbReference>
<sequence>SLGDTGPGGLGIAISEEDTKSGVLIKSLTEYGAAGKDGRIKVGDKILAVDDDPVIGHPVEKVINLLKKSQSTVRLTVCTDETPPPASSSSNPERRTSDGRITGIPSVPLVSVGTPDAEPVRSPSRSSTPGTLTSDPVTCPIIPGCETTIEISKGRTGLGLSIVGGCDTLLGAIIIHEVYEEGAASKDGRLWAGDQILEVNGIDLRVATHDEAINVLRQTPQKVRLSVYRDEAQKEEDVWDVLFLQLQRKSGQGLGLSIVGKRSDTGVFVSDIVKGGVVETDGRLMQGDQILSVNGEDVRLASQESVAALLKCCPGPITLEVGRFKSGPFHSERRLSHSSQFSETGSFGSTPYGLPGTGSLSEEVDNPRKSHDLSDYQEIRTVEFTKEPADSLGISIAGGLGSPLGDVPIFIAMMHPTGLAAQTHRLKMGDRIISICGTPTENMSHTQAVSLLKNASGTIELQVVAGGDPSVTGPPQEHAAASLSLSGLTASSIFHDELGPPQYKTIALDRGPDGLGFSIVGGFGSPHGDLPIYVKTVFGKGAASEDGRLKRGDQIMAVNAQSLEGVTHEEAVGILKRTKGSVTLTVLS</sequence>
<dbReference type="FunFam" id="2.30.42.10:FF:000110">
    <property type="entry name" value="multiple PDZ domain protein isoform X2"/>
    <property type="match status" value="1"/>
</dbReference>
<dbReference type="InterPro" id="IPR032078">
    <property type="entry name" value="MPDZ_u10"/>
</dbReference>
<dbReference type="FunFam" id="2.30.42.10:FF:000058">
    <property type="entry name" value="multiple PDZ domain protein isoform X1"/>
    <property type="match status" value="1"/>
</dbReference>
<dbReference type="Proteomes" id="UP001152803">
    <property type="component" value="Unassembled WGS sequence"/>
</dbReference>
<feature type="region of interest" description="Disordered" evidence="1">
    <location>
        <begin position="78"/>
        <end position="139"/>
    </location>
</feature>
<feature type="domain" description="PDZ" evidence="2">
    <location>
        <begin position="381"/>
        <end position="467"/>
    </location>
</feature>
<dbReference type="InterPro" id="IPR001478">
    <property type="entry name" value="PDZ"/>
</dbReference>
<comment type="caution">
    <text evidence="3">The sequence shown here is derived from an EMBL/GenBank/DDBJ whole genome shotgun (WGS) entry which is preliminary data.</text>
</comment>
<dbReference type="InterPro" id="IPR051342">
    <property type="entry name" value="PDZ_scaffold"/>
</dbReference>
<dbReference type="SUPFAM" id="SSF50156">
    <property type="entry name" value="PDZ domain-like"/>
    <property type="match status" value="5"/>
</dbReference>
<feature type="domain" description="PDZ" evidence="2">
    <location>
        <begin position="1"/>
        <end position="81"/>
    </location>
</feature>
<dbReference type="InterPro" id="IPR036034">
    <property type="entry name" value="PDZ_sf"/>
</dbReference>
<dbReference type="EMBL" id="JAFJMO010000008">
    <property type="protein sequence ID" value="KAJ8269755.1"/>
    <property type="molecule type" value="Genomic_DNA"/>
</dbReference>
<dbReference type="AlphaFoldDB" id="A0A9Q1HYD0"/>
<gene>
    <name evidence="3" type="ORF">COCON_G00123620</name>
</gene>
<feature type="domain" description="PDZ" evidence="2">
    <location>
        <begin position="243"/>
        <end position="325"/>
    </location>
</feature>
<dbReference type="PROSITE" id="PS50106">
    <property type="entry name" value="PDZ"/>
    <property type="match status" value="5"/>
</dbReference>
<dbReference type="Pfam" id="PF16667">
    <property type="entry name" value="MPDZ_u10"/>
    <property type="match status" value="1"/>
</dbReference>
<name>A0A9Q1HYD0_CONCO</name>
<dbReference type="SMART" id="SM00228">
    <property type="entry name" value="PDZ"/>
    <property type="match status" value="5"/>
</dbReference>
<feature type="domain" description="PDZ" evidence="2">
    <location>
        <begin position="148"/>
        <end position="231"/>
    </location>
</feature>
<evidence type="ECO:0000259" key="2">
    <source>
        <dbReference type="PROSITE" id="PS50106"/>
    </source>
</evidence>
<feature type="domain" description="PDZ" evidence="2">
    <location>
        <begin position="505"/>
        <end position="588"/>
    </location>
</feature>
<feature type="non-terminal residue" evidence="3">
    <location>
        <position position="588"/>
    </location>
</feature>
<organism evidence="3 4">
    <name type="scientific">Conger conger</name>
    <name type="common">Conger eel</name>
    <name type="synonym">Muraena conger</name>
    <dbReference type="NCBI Taxonomy" id="82655"/>
    <lineage>
        <taxon>Eukaryota</taxon>
        <taxon>Metazoa</taxon>
        <taxon>Chordata</taxon>
        <taxon>Craniata</taxon>
        <taxon>Vertebrata</taxon>
        <taxon>Euteleostomi</taxon>
        <taxon>Actinopterygii</taxon>
        <taxon>Neopterygii</taxon>
        <taxon>Teleostei</taxon>
        <taxon>Anguilliformes</taxon>
        <taxon>Congridae</taxon>
        <taxon>Conger</taxon>
    </lineage>
</organism>
<evidence type="ECO:0000256" key="1">
    <source>
        <dbReference type="SAM" id="MobiDB-lite"/>
    </source>
</evidence>
<protein>
    <recommendedName>
        <fullName evidence="2">PDZ domain-containing protein</fullName>
    </recommendedName>
</protein>
<dbReference type="CDD" id="cd06674">
    <property type="entry name" value="PDZ11_MUPP1-PDZ9_PATJ-like"/>
    <property type="match status" value="1"/>
</dbReference>
<dbReference type="PANTHER" id="PTHR19964:SF10">
    <property type="entry name" value="MULTIPLE PDZ DOMAIN PROTEIN"/>
    <property type="match status" value="1"/>
</dbReference>
<dbReference type="Gene3D" id="2.30.42.10">
    <property type="match status" value="5"/>
</dbReference>
<accession>A0A9Q1HYD0</accession>